<dbReference type="SMART" id="SM00829">
    <property type="entry name" value="PKS_ER"/>
    <property type="match status" value="1"/>
</dbReference>
<dbReference type="Pfam" id="PF08240">
    <property type="entry name" value="ADH_N"/>
    <property type="match status" value="1"/>
</dbReference>
<evidence type="ECO:0000256" key="1">
    <source>
        <dbReference type="ARBA" id="ARBA00001947"/>
    </source>
</evidence>
<evidence type="ECO:0000259" key="6">
    <source>
        <dbReference type="SMART" id="SM00829"/>
    </source>
</evidence>
<dbReference type="InterPro" id="IPR002328">
    <property type="entry name" value="ADH_Zn_CS"/>
</dbReference>
<dbReference type="EMBL" id="JABCYN010000041">
    <property type="protein sequence ID" value="KAF6007601.1"/>
    <property type="molecule type" value="Genomic_DNA"/>
</dbReference>
<evidence type="ECO:0000313" key="7">
    <source>
        <dbReference type="EMBL" id="KAF6007601.1"/>
    </source>
</evidence>
<dbReference type="InterPro" id="IPR013149">
    <property type="entry name" value="ADH-like_C"/>
</dbReference>
<dbReference type="InterPro" id="IPR013154">
    <property type="entry name" value="ADH-like_N"/>
</dbReference>
<dbReference type="Gene3D" id="3.90.180.10">
    <property type="entry name" value="Medium-chain alcohol dehydrogenases, catalytic domain"/>
    <property type="match status" value="1"/>
</dbReference>
<dbReference type="InterPro" id="IPR036291">
    <property type="entry name" value="NAD(P)-bd_dom_sf"/>
</dbReference>
<dbReference type="Gene3D" id="3.40.50.720">
    <property type="entry name" value="NAD(P)-binding Rossmann-like Domain"/>
    <property type="match status" value="1"/>
</dbReference>
<keyword evidence="3 5" id="KW-0862">Zinc</keyword>
<dbReference type="SUPFAM" id="SSF50129">
    <property type="entry name" value="GroES-like"/>
    <property type="match status" value="1"/>
</dbReference>
<accession>A0A7D9CWK9</accession>
<dbReference type="PROSITE" id="PS00059">
    <property type="entry name" value="ADH_ZINC"/>
    <property type="match status" value="1"/>
</dbReference>
<dbReference type="InterPro" id="IPR011032">
    <property type="entry name" value="GroES-like_sf"/>
</dbReference>
<comment type="cofactor">
    <cofactor evidence="1 5">
        <name>Zn(2+)</name>
        <dbReference type="ChEBI" id="CHEBI:29105"/>
    </cofactor>
</comment>
<dbReference type="CDD" id="cd05283">
    <property type="entry name" value="CAD1"/>
    <property type="match status" value="1"/>
</dbReference>
<evidence type="ECO:0000256" key="4">
    <source>
        <dbReference type="ARBA" id="ARBA00023002"/>
    </source>
</evidence>
<dbReference type="FunFam" id="3.40.50.720:FF:000022">
    <property type="entry name" value="Cinnamyl alcohol dehydrogenase"/>
    <property type="match status" value="1"/>
</dbReference>
<keyword evidence="4" id="KW-0560">Oxidoreductase</keyword>
<proteinExistence type="inferred from homology"/>
<dbReference type="GO" id="GO:0016616">
    <property type="term" value="F:oxidoreductase activity, acting on the CH-OH group of donors, NAD or NADP as acceptor"/>
    <property type="evidence" value="ECO:0007669"/>
    <property type="project" value="InterPro"/>
</dbReference>
<dbReference type="SUPFAM" id="SSF51735">
    <property type="entry name" value="NAD(P)-binding Rossmann-fold domains"/>
    <property type="match status" value="1"/>
</dbReference>
<dbReference type="InterPro" id="IPR020843">
    <property type="entry name" value="ER"/>
</dbReference>
<evidence type="ECO:0000313" key="10">
    <source>
        <dbReference type="Proteomes" id="UP000568158"/>
    </source>
</evidence>
<evidence type="ECO:0000256" key="5">
    <source>
        <dbReference type="RuleBase" id="RU361277"/>
    </source>
</evidence>
<dbReference type="EMBL" id="CABFWN010000002">
    <property type="protein sequence ID" value="VUG17216.1"/>
    <property type="molecule type" value="Genomic_DNA"/>
</dbReference>
<dbReference type="PANTHER" id="PTHR42683">
    <property type="entry name" value="ALDEHYDE REDUCTASE"/>
    <property type="match status" value="1"/>
</dbReference>
<evidence type="ECO:0000313" key="8">
    <source>
        <dbReference type="EMBL" id="VUG17216.1"/>
    </source>
</evidence>
<name>A0A7D9CWK9_DEKBR</name>
<reference evidence="8 9" key="1">
    <citation type="submission" date="2019-07" db="EMBL/GenBank/DDBJ databases">
        <authorList>
            <person name="Friedrich A."/>
            <person name="Schacherer J."/>
        </authorList>
    </citation>
    <scope>NUCLEOTIDE SEQUENCE [LARGE SCALE GENOMIC DNA]</scope>
</reference>
<dbReference type="GO" id="GO:0008270">
    <property type="term" value="F:zinc ion binding"/>
    <property type="evidence" value="ECO:0007669"/>
    <property type="project" value="InterPro"/>
</dbReference>
<comment type="similarity">
    <text evidence="5">Belongs to the zinc-containing alcohol dehydrogenase family.</text>
</comment>
<organism evidence="8 9">
    <name type="scientific">Dekkera bruxellensis</name>
    <name type="common">Brettanomyces custersii</name>
    <dbReference type="NCBI Taxonomy" id="5007"/>
    <lineage>
        <taxon>Eukaryota</taxon>
        <taxon>Fungi</taxon>
        <taxon>Dikarya</taxon>
        <taxon>Ascomycota</taxon>
        <taxon>Saccharomycotina</taxon>
        <taxon>Pichiomycetes</taxon>
        <taxon>Pichiales</taxon>
        <taxon>Pichiaceae</taxon>
        <taxon>Brettanomyces</taxon>
    </lineage>
</organism>
<dbReference type="Proteomes" id="UP000568158">
    <property type="component" value="Unassembled WGS sequence"/>
</dbReference>
<feature type="domain" description="Enoyl reductase (ER)" evidence="6">
    <location>
        <begin position="11"/>
        <end position="353"/>
    </location>
</feature>
<gene>
    <name evidence="8" type="primary">ADH6</name>
    <name evidence="8" type="ORF">DEBR0S2_01442G</name>
    <name evidence="7" type="ORF">HII12_004491</name>
</gene>
<sequence length="364" mass="40189">MSSDETFNAVGVVDFDHWQDPKDFTYHPRPMRPHDIQVKIIACGICGSDTHCAKGDWGRAFTPLAVGHEIIGHVTHIGTEVDKSKFKIGDRVGIGPECECCGKCYRCSNHLESNCESMGLTYAYVYPDGTKTQGGYADNIRVNDKFVFQIPDGLETIYAAPLLCGGITGLRPLLDYGVKKGTKVGVSGIGGIGHMTILFAKALGAEVTAISRNEKKKELSKKLGADHYIATSDESQLKEGKDSLELIVNTASSFSQTHLESVMSLLKPNGRLTFITAPELKEKVEITPFFFLLNNYSIGGSAGGSIRQIEYMLKLAAEKHIKPWVETIDISEKNVKEAWRRMEEGDVKFRFVLTGYDKYFGKKS</sequence>
<keyword evidence="2 5" id="KW-0479">Metal-binding</keyword>
<protein>
    <submittedName>
        <fullName evidence="8">DEBR0S2_01442g1_1</fullName>
    </submittedName>
</protein>
<dbReference type="Proteomes" id="UP000478008">
    <property type="component" value="Unassembled WGS sequence"/>
</dbReference>
<dbReference type="InterPro" id="IPR047109">
    <property type="entry name" value="CAD-like"/>
</dbReference>
<dbReference type="AlphaFoldDB" id="A0A7D9CWK9"/>
<keyword evidence="9" id="KW-1185">Reference proteome</keyword>
<dbReference type="Pfam" id="PF00107">
    <property type="entry name" value="ADH_zinc_N"/>
    <property type="match status" value="1"/>
</dbReference>
<reference evidence="7 10" key="2">
    <citation type="journal article" date="2020" name="Appl. Microbiol. Biotechnol.">
        <title>Targeted gene deletion in Brettanomyces bruxellensis with an expression-free CRISPR-Cas9 system.</title>
        <authorList>
            <person name="Varela C."/>
            <person name="Bartel C."/>
            <person name="Onetto C."/>
            <person name="Borneman A."/>
        </authorList>
    </citation>
    <scope>NUCLEOTIDE SEQUENCE [LARGE SCALE GENOMIC DNA]</scope>
    <source>
        <strain evidence="7 10">AWRI1613</strain>
    </source>
</reference>
<evidence type="ECO:0000256" key="3">
    <source>
        <dbReference type="ARBA" id="ARBA00022833"/>
    </source>
</evidence>
<evidence type="ECO:0000256" key="2">
    <source>
        <dbReference type="ARBA" id="ARBA00022723"/>
    </source>
</evidence>
<evidence type="ECO:0000313" key="9">
    <source>
        <dbReference type="Proteomes" id="UP000478008"/>
    </source>
</evidence>